<keyword evidence="3" id="KW-1185">Reference proteome</keyword>
<reference evidence="2" key="1">
    <citation type="submission" date="2020-10" db="EMBL/GenBank/DDBJ databases">
        <title>Ca. Dormibacterota MAGs.</title>
        <authorList>
            <person name="Montgomery K."/>
        </authorList>
    </citation>
    <scope>NUCLEOTIDE SEQUENCE [LARGE SCALE GENOMIC DNA]</scope>
    <source>
        <strain evidence="2">SC8812_S17_10</strain>
    </source>
</reference>
<dbReference type="EMBL" id="JAEKNR010000209">
    <property type="protein sequence ID" value="MBJ7600501.1"/>
    <property type="molecule type" value="Genomic_DNA"/>
</dbReference>
<keyword evidence="1" id="KW-1133">Transmembrane helix</keyword>
<gene>
    <name evidence="2" type="ORF">JF922_20835</name>
</gene>
<evidence type="ECO:0000313" key="2">
    <source>
        <dbReference type="EMBL" id="MBJ7600501.1"/>
    </source>
</evidence>
<evidence type="ECO:0008006" key="4">
    <source>
        <dbReference type="Google" id="ProtNLM"/>
    </source>
</evidence>
<dbReference type="RefSeq" id="WP_338204360.1">
    <property type="nucleotide sequence ID" value="NZ_JAEKNR010000209.1"/>
</dbReference>
<name>A0A934N9I2_9BACT</name>
<feature type="transmembrane region" description="Helical" evidence="1">
    <location>
        <begin position="63"/>
        <end position="82"/>
    </location>
</feature>
<evidence type="ECO:0000313" key="3">
    <source>
        <dbReference type="Proteomes" id="UP000612893"/>
    </source>
</evidence>
<feature type="transmembrane region" description="Helical" evidence="1">
    <location>
        <begin position="37"/>
        <end position="57"/>
    </location>
</feature>
<organism evidence="2 3">
    <name type="scientific">Candidatus Nephthysia bennettiae</name>
    <dbReference type="NCBI Taxonomy" id="3127016"/>
    <lineage>
        <taxon>Bacteria</taxon>
        <taxon>Bacillati</taxon>
        <taxon>Candidatus Dormiibacterota</taxon>
        <taxon>Candidatus Dormibacteria</taxon>
        <taxon>Candidatus Dormibacterales</taxon>
        <taxon>Candidatus Dormibacteraceae</taxon>
        <taxon>Candidatus Nephthysia</taxon>
    </lineage>
</organism>
<keyword evidence="1" id="KW-0472">Membrane</keyword>
<protein>
    <recommendedName>
        <fullName evidence="4">DUF2127 domain-containing protein</fullName>
    </recommendedName>
</protein>
<comment type="caution">
    <text evidence="2">The sequence shown here is derived from an EMBL/GenBank/DDBJ whole genome shotgun (WGS) entry which is preliminary data.</text>
</comment>
<keyword evidence="1" id="KW-0812">Transmembrane</keyword>
<dbReference type="AlphaFoldDB" id="A0A934N9I2"/>
<feature type="transmembrane region" description="Helical" evidence="1">
    <location>
        <begin position="94"/>
        <end position="112"/>
    </location>
</feature>
<feature type="transmembrane region" description="Helical" evidence="1">
    <location>
        <begin position="118"/>
        <end position="137"/>
    </location>
</feature>
<proteinExistence type="predicted"/>
<dbReference type="Proteomes" id="UP000612893">
    <property type="component" value="Unassembled WGS sequence"/>
</dbReference>
<accession>A0A934N9I2</accession>
<sequence length="166" mass="17414">MILTAALLVFDLGARRRIPVAVRLLGGYLAARSLDRLALLGLTITATIHLALVPGHAGENPTLAALFALDGVALLAVILWALGLPIRGWQSAGLVVLAVGVVAYVVYLAAVLESPDAVGIATKLLELATMALLLIGWSSQTRRQTETPEKRRAAAPLLDINGGLNR</sequence>
<evidence type="ECO:0000256" key="1">
    <source>
        <dbReference type="SAM" id="Phobius"/>
    </source>
</evidence>